<dbReference type="InterPro" id="IPR015883">
    <property type="entry name" value="Glyco_hydro_20_cat"/>
</dbReference>
<evidence type="ECO:0000256" key="1">
    <source>
        <dbReference type="ARBA" id="ARBA00006285"/>
    </source>
</evidence>
<evidence type="ECO:0000313" key="4">
    <source>
        <dbReference type="EMBL" id="VTR24794.1"/>
    </source>
</evidence>
<dbReference type="Gene3D" id="3.20.20.80">
    <property type="entry name" value="Glycosidases"/>
    <property type="match status" value="1"/>
</dbReference>
<sequence>MTWVISNPDYVYMDFPYEVSPDEHGYYWGTRFSDEQKIFSFAPNNLPQNAETSVDRDGNHFTAKSDKPWPGAYGLSAQLWSEVVRTDQQMEYMIYPRAVSLAERAWHRRQLGAGLQSWP</sequence>
<dbReference type="EMBL" id="CABEEZ010000037">
    <property type="protein sequence ID" value="VTR24794.1"/>
    <property type="molecule type" value="Genomic_DNA"/>
</dbReference>
<dbReference type="EC" id="3.2.1.52" evidence="4"/>
<dbReference type="Pfam" id="PF00728">
    <property type="entry name" value="Glyco_hydro_20"/>
    <property type="match status" value="1"/>
</dbReference>
<dbReference type="SUPFAM" id="SSF51445">
    <property type="entry name" value="(Trans)glycosidases"/>
    <property type="match status" value="1"/>
</dbReference>
<evidence type="ECO:0000256" key="2">
    <source>
        <dbReference type="ARBA" id="ARBA00022801"/>
    </source>
</evidence>
<feature type="domain" description="Glycoside hydrolase family 20 catalytic" evidence="3">
    <location>
        <begin position="3"/>
        <end position="108"/>
    </location>
</feature>
<reference evidence="4" key="1">
    <citation type="submission" date="2019-05" db="EMBL/GenBank/DDBJ databases">
        <authorList>
            <consortium name="Pathogen Informatics"/>
        </authorList>
    </citation>
    <scope>NUCLEOTIDE SEQUENCE [LARGE SCALE GENOMIC DNA]</scope>
    <source>
        <strain evidence="4">NCTC12965</strain>
    </source>
</reference>
<accession>A0A4U9U6P3</accession>
<proteinExistence type="inferred from homology"/>
<dbReference type="GO" id="GO:0004563">
    <property type="term" value="F:beta-N-acetylhexosaminidase activity"/>
    <property type="evidence" value="ECO:0007669"/>
    <property type="project" value="UniProtKB-EC"/>
</dbReference>
<name>A0A4U9U6P3_SERFO</name>
<keyword evidence="2 4" id="KW-0378">Hydrolase</keyword>
<evidence type="ECO:0000259" key="3">
    <source>
        <dbReference type="Pfam" id="PF00728"/>
    </source>
</evidence>
<keyword evidence="4" id="KW-0326">Glycosidase</keyword>
<gene>
    <name evidence="4" type="primary">chb_2</name>
    <name evidence="4" type="ORF">NCTC12965_02052</name>
</gene>
<dbReference type="GO" id="GO:0005975">
    <property type="term" value="P:carbohydrate metabolic process"/>
    <property type="evidence" value="ECO:0007669"/>
    <property type="project" value="InterPro"/>
</dbReference>
<organism evidence="4">
    <name type="scientific">Serratia fonticola</name>
    <dbReference type="NCBI Taxonomy" id="47917"/>
    <lineage>
        <taxon>Bacteria</taxon>
        <taxon>Pseudomonadati</taxon>
        <taxon>Pseudomonadota</taxon>
        <taxon>Gammaproteobacteria</taxon>
        <taxon>Enterobacterales</taxon>
        <taxon>Yersiniaceae</taxon>
        <taxon>Serratia</taxon>
    </lineage>
</organism>
<dbReference type="InterPro" id="IPR017853">
    <property type="entry name" value="GH"/>
</dbReference>
<comment type="similarity">
    <text evidence="1">Belongs to the glycosyl hydrolase 20 family.</text>
</comment>
<protein>
    <submittedName>
        <fullName evidence="4">Chitobiase</fullName>
        <ecNumber evidence="4">3.2.1.52</ecNumber>
    </submittedName>
</protein>
<dbReference type="AlphaFoldDB" id="A0A4U9U6P3"/>